<gene>
    <name evidence="2" type="ORF">SDC9_173957</name>
</gene>
<comment type="caution">
    <text evidence="2">The sequence shown here is derived from an EMBL/GenBank/DDBJ whole genome shotgun (WGS) entry which is preliminary data.</text>
</comment>
<name>A0A645GKY3_9ZZZZ</name>
<evidence type="ECO:0000313" key="2">
    <source>
        <dbReference type="EMBL" id="MPN26532.1"/>
    </source>
</evidence>
<accession>A0A645GKY3</accession>
<keyword evidence="1" id="KW-0812">Transmembrane</keyword>
<evidence type="ECO:0008006" key="3">
    <source>
        <dbReference type="Google" id="ProtNLM"/>
    </source>
</evidence>
<evidence type="ECO:0000256" key="1">
    <source>
        <dbReference type="SAM" id="Phobius"/>
    </source>
</evidence>
<sequence>MGKTKFMVIKLKELIKTVLFAVIGAIIIIMLIIILVPKSADAKYKSGTYTTNITMGDQTAAVSLTFSETKIKDATFIPTSDTLSVFYPLAQTTADEICAQIVDGQSTDGIAPASDYAVTGELIIAAANSCIERASR</sequence>
<dbReference type="EMBL" id="VSSQ01076090">
    <property type="protein sequence ID" value="MPN26532.1"/>
    <property type="molecule type" value="Genomic_DNA"/>
</dbReference>
<keyword evidence="1" id="KW-0472">Membrane</keyword>
<feature type="transmembrane region" description="Helical" evidence="1">
    <location>
        <begin position="14"/>
        <end position="36"/>
    </location>
</feature>
<organism evidence="2">
    <name type="scientific">bioreactor metagenome</name>
    <dbReference type="NCBI Taxonomy" id="1076179"/>
    <lineage>
        <taxon>unclassified sequences</taxon>
        <taxon>metagenomes</taxon>
        <taxon>ecological metagenomes</taxon>
    </lineage>
</organism>
<dbReference type="AlphaFoldDB" id="A0A645GKY3"/>
<protein>
    <recommendedName>
        <fullName evidence="3">FMN-binding domain-containing protein</fullName>
    </recommendedName>
</protein>
<keyword evidence="1" id="KW-1133">Transmembrane helix</keyword>
<reference evidence="2" key="1">
    <citation type="submission" date="2019-08" db="EMBL/GenBank/DDBJ databases">
        <authorList>
            <person name="Kucharzyk K."/>
            <person name="Murdoch R.W."/>
            <person name="Higgins S."/>
            <person name="Loffler F."/>
        </authorList>
    </citation>
    <scope>NUCLEOTIDE SEQUENCE</scope>
</reference>
<proteinExistence type="predicted"/>